<dbReference type="InterPro" id="IPR001610">
    <property type="entry name" value="PAC"/>
</dbReference>
<name>A0A1W1UVJ4_9DEIO</name>
<dbReference type="PROSITE" id="PS51832">
    <property type="entry name" value="HD_GYP"/>
    <property type="match status" value="1"/>
</dbReference>
<dbReference type="CDD" id="cd00077">
    <property type="entry name" value="HDc"/>
    <property type="match status" value="1"/>
</dbReference>
<dbReference type="RefSeq" id="WP_084047246.1">
    <property type="nucleotide sequence ID" value="NZ_FWWU01000008.1"/>
</dbReference>
<dbReference type="Gene3D" id="3.30.450.20">
    <property type="entry name" value="PAS domain"/>
    <property type="match status" value="5"/>
</dbReference>
<dbReference type="InterPro" id="IPR052020">
    <property type="entry name" value="Cyclic_di-GMP/3'3'-cGAMP_PDE"/>
</dbReference>
<feature type="domain" description="PAC" evidence="3">
    <location>
        <begin position="579"/>
        <end position="631"/>
    </location>
</feature>
<dbReference type="InterPro" id="IPR000014">
    <property type="entry name" value="PAS"/>
</dbReference>
<dbReference type="PANTHER" id="PTHR45228">
    <property type="entry name" value="CYCLIC DI-GMP PHOSPHODIESTERASE TM_0186-RELATED"/>
    <property type="match status" value="1"/>
</dbReference>
<proteinExistence type="predicted"/>
<dbReference type="SUPFAM" id="SSF55781">
    <property type="entry name" value="GAF domain-like"/>
    <property type="match status" value="1"/>
</dbReference>
<organism evidence="5 6">
    <name type="scientific">Deinococcus hopiensis KR-140</name>
    <dbReference type="NCBI Taxonomy" id="695939"/>
    <lineage>
        <taxon>Bacteria</taxon>
        <taxon>Thermotogati</taxon>
        <taxon>Deinococcota</taxon>
        <taxon>Deinococci</taxon>
        <taxon>Deinococcales</taxon>
        <taxon>Deinococcaceae</taxon>
        <taxon>Deinococcus</taxon>
    </lineage>
</organism>
<evidence type="ECO:0000256" key="1">
    <source>
        <dbReference type="SAM" id="Coils"/>
    </source>
</evidence>
<feature type="domain" description="PAS" evidence="2">
    <location>
        <begin position="256"/>
        <end position="303"/>
    </location>
</feature>
<dbReference type="InterPro" id="IPR037522">
    <property type="entry name" value="HD_GYP_dom"/>
</dbReference>
<dbReference type="InterPro" id="IPR000700">
    <property type="entry name" value="PAS-assoc_C"/>
</dbReference>
<reference evidence="5 6" key="1">
    <citation type="submission" date="2017-04" db="EMBL/GenBank/DDBJ databases">
        <authorList>
            <person name="Afonso C.L."/>
            <person name="Miller P.J."/>
            <person name="Scott M.A."/>
            <person name="Spackman E."/>
            <person name="Goraichik I."/>
            <person name="Dimitrov K.M."/>
            <person name="Suarez D.L."/>
            <person name="Swayne D.E."/>
        </authorList>
    </citation>
    <scope>NUCLEOTIDE SEQUENCE [LARGE SCALE GENOMIC DNA]</scope>
    <source>
        <strain evidence="5 6">KR-140</strain>
    </source>
</reference>
<dbReference type="STRING" id="695939.SAMN00790413_03303"/>
<dbReference type="Pfam" id="PF13426">
    <property type="entry name" value="PAS_9"/>
    <property type="match status" value="1"/>
</dbReference>
<dbReference type="InterPro" id="IPR003607">
    <property type="entry name" value="HD/PDEase_dom"/>
</dbReference>
<dbReference type="SUPFAM" id="SSF109604">
    <property type="entry name" value="HD-domain/PDEase-like"/>
    <property type="match status" value="1"/>
</dbReference>
<sequence length="996" mass="111098">MSELPMLLSDLQLLRQVIASSAVGTVITDALQDDHPIVYVNPAFERLTGYPAAEIVGHNCRFLQGHSHDQPGAREIRKAMQQQQSVTVTLRNYRKDGTLFYNELSLSPVRNAAGTVTHFVGFQNDVTAREEARHHEAQVHQQLISTLNRMTDGFVSLDRDLNFVYLNAAAAAISGQRPEDFIGQHLFTIFPELAESAVFQTVQRARETGTAQSAVSYLEPFGKWIEATAYPAEDGFSVFTRDVTEHHQDQEQLRMSEDRFSKVFQASPMPIIISRLSDERFIDVNEAFLDQVGYLREEVIGRTSQETGLQVDRVDRDRIASEVSEGSPVQSREVRLHTRSGEHHDMVLSLVLVELEGEPCVVTLARDITAEKVAQRILEESEQRYRRIATELQRTLDLSLDMIASFDAAGCFVTVSEACQQILGYAPEELLGRPYLDFVHSEDQDRTAQEEVSITAGHTTITFQNRYLHRSGTVVWMEWAAVLLPGDSLMYCVARDITERRAAEEDQAYLAAIVQASQDAILGVALDGTIRSWNTGAEQLYGYAAVEAVGQSMALIVPPEFHVEESEMLERVGAGEWLNPFESVRVAKNGRQVPVLVTASPIFDLAGRVIGVSKIAQDISERQSARNEIQHLNEHLQQQLRHVIGLREIDQAIASSSDLTTTLGLILDNVAQELGADAVTLLLLDPHTLSLEYAGTRGFTKPLQGSTVRVGNSLAGEVALSRKALTVPDLQHASISPAWHEVLTRERLMTYYGAPLLAKGKVLGVMEVLHQEPFDPSVTWLETFEMLTAQAAIAVDNAQLLRELDRKNLELRLAYDETIEGWARALDLRDRETEGHSRRVTEMTVQLCQQLGLSSEKLVDVRRGALLHDIGKMGIPDAVLLKPGKLTEEEWGLMKQHPDHAVRLLSLIRFLRPALDIPQYHHEKWDGSGYPVGLKGEAIPLTARAFAVVDVYDALTSDRPYRAAWTRERTLEHIRSGAGSHFDPEVVETFFQLLGG</sequence>
<dbReference type="Gene3D" id="1.10.3210.10">
    <property type="entry name" value="Hypothetical protein af1432"/>
    <property type="match status" value="1"/>
</dbReference>
<dbReference type="InterPro" id="IPR035965">
    <property type="entry name" value="PAS-like_dom_sf"/>
</dbReference>
<evidence type="ECO:0000313" key="6">
    <source>
        <dbReference type="Proteomes" id="UP000192582"/>
    </source>
</evidence>
<evidence type="ECO:0000259" key="3">
    <source>
        <dbReference type="PROSITE" id="PS50113"/>
    </source>
</evidence>
<dbReference type="InterPro" id="IPR013655">
    <property type="entry name" value="PAS_fold_3"/>
</dbReference>
<keyword evidence="1" id="KW-0175">Coiled coil</keyword>
<dbReference type="PROSITE" id="PS50112">
    <property type="entry name" value="PAS"/>
    <property type="match status" value="5"/>
</dbReference>
<dbReference type="InterPro" id="IPR003018">
    <property type="entry name" value="GAF"/>
</dbReference>
<accession>A0A1W1UVJ4</accession>
<dbReference type="OrthoDB" id="9798833at2"/>
<dbReference type="PANTHER" id="PTHR45228:SF1">
    <property type="entry name" value="CYCLIC DI-GMP PHOSPHODIESTERASE TM_0186"/>
    <property type="match status" value="1"/>
</dbReference>
<dbReference type="InterPro" id="IPR029016">
    <property type="entry name" value="GAF-like_dom_sf"/>
</dbReference>
<dbReference type="Pfam" id="PF13487">
    <property type="entry name" value="HD_5"/>
    <property type="match status" value="1"/>
</dbReference>
<dbReference type="SMART" id="SM00091">
    <property type="entry name" value="PAS"/>
    <property type="match status" value="5"/>
</dbReference>
<evidence type="ECO:0000259" key="4">
    <source>
        <dbReference type="PROSITE" id="PS51832"/>
    </source>
</evidence>
<keyword evidence="6" id="KW-1185">Reference proteome</keyword>
<feature type="domain" description="PAC" evidence="3">
    <location>
        <begin position="84"/>
        <end position="138"/>
    </location>
</feature>
<dbReference type="Pfam" id="PF08448">
    <property type="entry name" value="PAS_4"/>
    <property type="match status" value="3"/>
</dbReference>
<dbReference type="SMART" id="SM00086">
    <property type="entry name" value="PAC"/>
    <property type="match status" value="4"/>
</dbReference>
<dbReference type="SMART" id="SM00065">
    <property type="entry name" value="GAF"/>
    <property type="match status" value="1"/>
</dbReference>
<feature type="coiled-coil region" evidence="1">
    <location>
        <begin position="615"/>
        <end position="642"/>
    </location>
</feature>
<feature type="domain" description="HD-GYP" evidence="4">
    <location>
        <begin position="811"/>
        <end position="996"/>
    </location>
</feature>
<dbReference type="Proteomes" id="UP000192582">
    <property type="component" value="Unassembled WGS sequence"/>
</dbReference>
<dbReference type="Gene3D" id="3.30.450.40">
    <property type="match status" value="1"/>
</dbReference>
<gene>
    <name evidence="5" type="ORF">SAMN00790413_03303</name>
</gene>
<evidence type="ECO:0000259" key="2">
    <source>
        <dbReference type="PROSITE" id="PS50112"/>
    </source>
</evidence>
<dbReference type="AlphaFoldDB" id="A0A1W1UVJ4"/>
<dbReference type="EMBL" id="FWWU01000008">
    <property type="protein sequence ID" value="SMB85188.1"/>
    <property type="molecule type" value="Genomic_DNA"/>
</dbReference>
<protein>
    <submittedName>
        <fullName evidence="5">PAS domain S-box-containing protein</fullName>
    </submittedName>
</protein>
<feature type="domain" description="PAS" evidence="2">
    <location>
        <begin position="506"/>
        <end position="576"/>
    </location>
</feature>
<dbReference type="InterPro" id="IPR013656">
    <property type="entry name" value="PAS_4"/>
</dbReference>
<evidence type="ECO:0000313" key="5">
    <source>
        <dbReference type="EMBL" id="SMB85188.1"/>
    </source>
</evidence>
<dbReference type="PROSITE" id="PS50113">
    <property type="entry name" value="PAC"/>
    <property type="match status" value="2"/>
</dbReference>
<dbReference type="Pfam" id="PF01590">
    <property type="entry name" value="GAF"/>
    <property type="match status" value="1"/>
</dbReference>
<feature type="domain" description="PAS" evidence="2">
    <location>
        <begin position="10"/>
        <end position="83"/>
    </location>
</feature>
<feature type="domain" description="PAS" evidence="2">
    <location>
        <begin position="139"/>
        <end position="209"/>
    </location>
</feature>
<feature type="domain" description="PAS" evidence="2">
    <location>
        <begin position="388"/>
        <end position="445"/>
    </location>
</feature>
<dbReference type="CDD" id="cd00130">
    <property type="entry name" value="PAS"/>
    <property type="match status" value="5"/>
</dbReference>
<dbReference type="SUPFAM" id="SSF55785">
    <property type="entry name" value="PYP-like sensor domain (PAS domain)"/>
    <property type="match status" value="5"/>
</dbReference>
<dbReference type="Pfam" id="PF08447">
    <property type="entry name" value="PAS_3"/>
    <property type="match status" value="1"/>
</dbReference>
<dbReference type="NCBIfam" id="TIGR00229">
    <property type="entry name" value="sensory_box"/>
    <property type="match status" value="5"/>
</dbReference>
<dbReference type="SMART" id="SM00471">
    <property type="entry name" value="HDc"/>
    <property type="match status" value="1"/>
</dbReference>